<dbReference type="Gene3D" id="3.30.60.30">
    <property type="match status" value="3"/>
</dbReference>
<feature type="domain" description="Kazal-like" evidence="6">
    <location>
        <begin position="26"/>
        <end position="78"/>
    </location>
</feature>
<evidence type="ECO:0000313" key="8">
    <source>
        <dbReference type="Proteomes" id="UP001234178"/>
    </source>
</evidence>
<evidence type="ECO:0000256" key="2">
    <source>
        <dbReference type="ARBA" id="ARBA00022525"/>
    </source>
</evidence>
<feature type="domain" description="Kazal-like" evidence="6">
    <location>
        <begin position="189"/>
        <end position="242"/>
    </location>
</feature>
<feature type="signal peptide" evidence="5">
    <location>
        <begin position="1"/>
        <end position="26"/>
    </location>
</feature>
<evidence type="ECO:0000256" key="4">
    <source>
        <dbReference type="ARBA" id="ARBA00023157"/>
    </source>
</evidence>
<sequence>MKSLSFALLFVAIALCLLSNEPGVNGTEYGNCNIVCPTVFDPVCGTDGKTYGNACLLAAENTCNGTNVKIAHKVGATHSISLKPTANVLRKRFRICREFYHFVSMKSLGIAVIVGIALSFSESLRVVHGKNLHRHVGCKIECLLDDYFPLCGTDDKTYANECFLFLENKCDFTSASRIRKAYDGVCKLGQQGCEIPCNGLGYTLNPLCGIDGKTYDNECELDGRNKCDGTAITKAYDGECKFTAQSPAISL</sequence>
<evidence type="ECO:0000256" key="5">
    <source>
        <dbReference type="SAM" id="SignalP"/>
    </source>
</evidence>
<dbReference type="InterPro" id="IPR002350">
    <property type="entry name" value="Kazal_dom"/>
</dbReference>
<comment type="subcellular location">
    <subcellularLocation>
        <location evidence="1">Secreted</location>
    </subcellularLocation>
</comment>
<dbReference type="Proteomes" id="UP001234178">
    <property type="component" value="Unassembled WGS sequence"/>
</dbReference>
<comment type="caution">
    <text evidence="7">The sequence shown here is derived from an EMBL/GenBank/DDBJ whole genome shotgun (WGS) entry which is preliminary data.</text>
</comment>
<dbReference type="Pfam" id="PF00050">
    <property type="entry name" value="Kazal_1"/>
    <property type="match status" value="3"/>
</dbReference>
<reference evidence="7 8" key="1">
    <citation type="journal article" date="2023" name="Nucleic Acids Res.">
        <title>The hologenome of Daphnia magna reveals possible DNA methylation and microbiome-mediated evolution of the host genome.</title>
        <authorList>
            <person name="Chaturvedi A."/>
            <person name="Li X."/>
            <person name="Dhandapani V."/>
            <person name="Marshall H."/>
            <person name="Kissane S."/>
            <person name="Cuenca-Cambronero M."/>
            <person name="Asole G."/>
            <person name="Calvet F."/>
            <person name="Ruiz-Romero M."/>
            <person name="Marangio P."/>
            <person name="Guigo R."/>
            <person name="Rago D."/>
            <person name="Mirbahai L."/>
            <person name="Eastwood N."/>
            <person name="Colbourne J.K."/>
            <person name="Zhou J."/>
            <person name="Mallon E."/>
            <person name="Orsini L."/>
        </authorList>
    </citation>
    <scope>NUCLEOTIDE SEQUENCE [LARGE SCALE GENOMIC DNA]</scope>
    <source>
        <strain evidence="7">LRV0_1</strain>
    </source>
</reference>
<evidence type="ECO:0000313" key="7">
    <source>
        <dbReference type="EMBL" id="KAK4016485.1"/>
    </source>
</evidence>
<evidence type="ECO:0000256" key="3">
    <source>
        <dbReference type="ARBA" id="ARBA00022690"/>
    </source>
</evidence>
<evidence type="ECO:0000256" key="1">
    <source>
        <dbReference type="ARBA" id="ARBA00004613"/>
    </source>
</evidence>
<dbReference type="SMART" id="SM00280">
    <property type="entry name" value="KAZAL"/>
    <property type="match status" value="3"/>
</dbReference>
<dbReference type="PANTHER" id="PTHR21312">
    <property type="entry name" value="SERINE PROTEASE INHIBITOR"/>
    <property type="match status" value="1"/>
</dbReference>
<keyword evidence="3" id="KW-0646">Protease inhibitor</keyword>
<feature type="chain" id="PRO_5045121480" description="Kazal-like domain-containing protein" evidence="5">
    <location>
        <begin position="27"/>
        <end position="251"/>
    </location>
</feature>
<keyword evidence="5" id="KW-0732">Signal</keyword>
<dbReference type="EMBL" id="JAOYFB010000005">
    <property type="protein sequence ID" value="KAK4016485.1"/>
    <property type="molecule type" value="Genomic_DNA"/>
</dbReference>
<organism evidence="7 8">
    <name type="scientific">Daphnia magna</name>
    <dbReference type="NCBI Taxonomy" id="35525"/>
    <lineage>
        <taxon>Eukaryota</taxon>
        <taxon>Metazoa</taxon>
        <taxon>Ecdysozoa</taxon>
        <taxon>Arthropoda</taxon>
        <taxon>Crustacea</taxon>
        <taxon>Branchiopoda</taxon>
        <taxon>Diplostraca</taxon>
        <taxon>Cladocera</taxon>
        <taxon>Anomopoda</taxon>
        <taxon>Daphniidae</taxon>
        <taxon>Daphnia</taxon>
    </lineage>
</organism>
<evidence type="ECO:0000259" key="6">
    <source>
        <dbReference type="PROSITE" id="PS51465"/>
    </source>
</evidence>
<dbReference type="CDD" id="cd00104">
    <property type="entry name" value="KAZAL_FS"/>
    <property type="match status" value="1"/>
</dbReference>
<dbReference type="InterPro" id="IPR036058">
    <property type="entry name" value="Kazal_dom_sf"/>
</dbReference>
<dbReference type="SUPFAM" id="SSF100895">
    <property type="entry name" value="Kazal-type serine protease inhibitors"/>
    <property type="match status" value="3"/>
</dbReference>
<proteinExistence type="predicted"/>
<gene>
    <name evidence="7" type="ORF">OUZ56_031441</name>
</gene>
<keyword evidence="8" id="KW-1185">Reference proteome</keyword>
<keyword evidence="2" id="KW-0964">Secreted</keyword>
<feature type="domain" description="Kazal-like" evidence="6">
    <location>
        <begin position="132"/>
        <end position="188"/>
    </location>
</feature>
<keyword evidence="4" id="KW-1015">Disulfide bond</keyword>
<protein>
    <recommendedName>
        <fullName evidence="6">Kazal-like domain-containing protein</fullName>
    </recommendedName>
</protein>
<dbReference type="PROSITE" id="PS51465">
    <property type="entry name" value="KAZAL_2"/>
    <property type="match status" value="3"/>
</dbReference>
<accession>A0ABQ9ZU97</accession>
<dbReference type="PANTHER" id="PTHR21312:SF28">
    <property type="entry name" value="OVOINHIBITOR-RELATED"/>
    <property type="match status" value="1"/>
</dbReference>
<name>A0ABQ9ZU97_9CRUS</name>